<sequence length="305" mass="33807">MSDSLVTGRELWAWRRWARNMAASEEISDREIDWLLQSVANLDRLTLRLESIAPDRSIAISMPLDRLSVLWRDRVEHRQPVQYLIGTAFWRDFELVVSPAVLIPRPETESIIDIAVANASNVQKQGIWVDLGTGSGAIAIGLARELPDAQIYAVDYSAAALDIARQNATKLGVIDADAQRLRQRINFSQGSWWSSLAYLQGRVAGMLSNPPYIPSEEVLRLQPEVVKHEPHLALDGGVDGLDAIRILVETAPAYLQPGGIWLIEMMAGQGSAVLELLSAQGSYTDMEIIDDLAGLDRFVFARLHS</sequence>
<dbReference type="InterPro" id="IPR019874">
    <property type="entry name" value="RF_methyltr_PrmC"/>
</dbReference>
<dbReference type="PANTHER" id="PTHR47441:SF3">
    <property type="entry name" value="RELEASE FACTOR GLUTAMINE METHYLTRANSFERASE"/>
    <property type="match status" value="1"/>
</dbReference>
<dbReference type="OrthoDB" id="9800643at2"/>
<comment type="catalytic activity">
    <reaction evidence="4">
        <text>L-glutaminyl-[peptide chain release factor] + S-adenosyl-L-methionine = N(5)-methyl-L-glutaminyl-[peptide chain release factor] + S-adenosyl-L-homocysteine + H(+)</text>
        <dbReference type="Rhea" id="RHEA:42896"/>
        <dbReference type="Rhea" id="RHEA-COMP:10271"/>
        <dbReference type="Rhea" id="RHEA-COMP:10272"/>
        <dbReference type="ChEBI" id="CHEBI:15378"/>
        <dbReference type="ChEBI" id="CHEBI:30011"/>
        <dbReference type="ChEBI" id="CHEBI:57856"/>
        <dbReference type="ChEBI" id="CHEBI:59789"/>
        <dbReference type="ChEBI" id="CHEBI:61891"/>
        <dbReference type="EC" id="2.1.1.297"/>
    </reaction>
</comment>
<dbReference type="PANTHER" id="PTHR47441">
    <property type="match status" value="1"/>
</dbReference>
<dbReference type="InterPro" id="IPR025714">
    <property type="entry name" value="Methyltranfer_dom"/>
</dbReference>
<dbReference type="HAMAP" id="MF_02126">
    <property type="entry name" value="RF_methyltr_PrmC"/>
    <property type="match status" value="1"/>
</dbReference>
<organism evidence="6 7">
    <name type="scientific">Chamaesiphon polymorphus CCALA 037</name>
    <dbReference type="NCBI Taxonomy" id="2107692"/>
    <lineage>
        <taxon>Bacteria</taxon>
        <taxon>Bacillati</taxon>
        <taxon>Cyanobacteriota</taxon>
        <taxon>Cyanophyceae</taxon>
        <taxon>Gomontiellales</taxon>
        <taxon>Chamaesiphonaceae</taxon>
        <taxon>Chamaesiphon</taxon>
    </lineage>
</organism>
<keyword evidence="7" id="KW-1185">Reference proteome</keyword>
<evidence type="ECO:0000256" key="1">
    <source>
        <dbReference type="ARBA" id="ARBA00022603"/>
    </source>
</evidence>
<proteinExistence type="inferred from homology"/>
<keyword evidence="3 4" id="KW-0949">S-adenosyl-L-methionine</keyword>
<evidence type="ECO:0000256" key="3">
    <source>
        <dbReference type="ARBA" id="ARBA00022691"/>
    </source>
</evidence>
<feature type="binding site" evidence="4">
    <location>
        <position position="155"/>
    </location>
    <ligand>
        <name>S-adenosyl-L-methionine</name>
        <dbReference type="ChEBI" id="CHEBI:59789"/>
    </ligand>
</feature>
<dbReference type="EMBL" id="PVWO01000512">
    <property type="protein sequence ID" value="PSB44865.1"/>
    <property type="molecule type" value="Genomic_DNA"/>
</dbReference>
<keyword evidence="1 4" id="KW-0489">Methyltransferase</keyword>
<evidence type="ECO:0000256" key="2">
    <source>
        <dbReference type="ARBA" id="ARBA00022679"/>
    </source>
</evidence>
<feature type="domain" description="Methyltransferase" evidence="5">
    <location>
        <begin position="129"/>
        <end position="176"/>
    </location>
</feature>
<dbReference type="NCBIfam" id="TIGR00536">
    <property type="entry name" value="hemK_fam"/>
    <property type="match status" value="1"/>
</dbReference>
<dbReference type="PROSITE" id="PS00092">
    <property type="entry name" value="N6_MTASE"/>
    <property type="match status" value="1"/>
</dbReference>
<dbReference type="CDD" id="cd02440">
    <property type="entry name" value="AdoMet_MTases"/>
    <property type="match status" value="1"/>
</dbReference>
<comment type="caution">
    <text evidence="6">The sequence shown here is derived from an EMBL/GenBank/DDBJ whole genome shotgun (WGS) entry which is preliminary data.</text>
</comment>
<reference evidence="6 7" key="1">
    <citation type="submission" date="2018-03" db="EMBL/GenBank/DDBJ databases">
        <title>The ancient ancestry and fast evolution of plastids.</title>
        <authorList>
            <person name="Moore K.R."/>
            <person name="Magnabosco C."/>
            <person name="Momper L."/>
            <person name="Gold D.A."/>
            <person name="Bosak T."/>
            <person name="Fournier G.P."/>
        </authorList>
    </citation>
    <scope>NUCLEOTIDE SEQUENCE [LARGE SCALE GENOMIC DNA]</scope>
    <source>
        <strain evidence="6 7">CCALA 037</strain>
    </source>
</reference>
<feature type="binding site" evidence="4">
    <location>
        <position position="192"/>
    </location>
    <ligand>
        <name>S-adenosyl-L-methionine</name>
        <dbReference type="ChEBI" id="CHEBI:59789"/>
    </ligand>
</feature>
<dbReference type="GO" id="GO:0003676">
    <property type="term" value="F:nucleic acid binding"/>
    <property type="evidence" value="ECO:0007669"/>
    <property type="project" value="InterPro"/>
</dbReference>
<evidence type="ECO:0000256" key="4">
    <source>
        <dbReference type="HAMAP-Rule" id="MF_02126"/>
    </source>
</evidence>
<keyword evidence="2 4" id="KW-0808">Transferase</keyword>
<dbReference type="InterPro" id="IPR029063">
    <property type="entry name" value="SAM-dependent_MTases_sf"/>
</dbReference>
<evidence type="ECO:0000313" key="6">
    <source>
        <dbReference type="EMBL" id="PSB44865.1"/>
    </source>
</evidence>
<accession>A0A2T1FIN8</accession>
<gene>
    <name evidence="4 6" type="primary">prmC</name>
    <name evidence="6" type="ORF">C7B77_25445</name>
</gene>
<name>A0A2T1FIN8_9CYAN</name>
<evidence type="ECO:0000259" key="5">
    <source>
        <dbReference type="Pfam" id="PF13847"/>
    </source>
</evidence>
<comment type="similarity">
    <text evidence="4">Belongs to the protein N5-glutamine methyltransferase family. PrmC subfamily.</text>
</comment>
<dbReference type="Pfam" id="PF13847">
    <property type="entry name" value="Methyltransf_31"/>
    <property type="match status" value="1"/>
</dbReference>
<feature type="binding site" evidence="4">
    <location>
        <position position="209"/>
    </location>
    <ligand>
        <name>S-adenosyl-L-methionine</name>
        <dbReference type="ChEBI" id="CHEBI:59789"/>
    </ligand>
</feature>
<protein>
    <recommendedName>
        <fullName evidence="4">Release factor glutamine methyltransferase</fullName>
        <shortName evidence="4">RF MTase</shortName>
        <ecNumber evidence="4">2.1.1.297</ecNumber>
    </recommendedName>
    <alternativeName>
        <fullName evidence="4">N5-glutamine methyltransferase PrmC</fullName>
    </alternativeName>
    <alternativeName>
        <fullName evidence="4">Protein-(glutamine-N5) MTase PrmC</fullName>
    </alternativeName>
    <alternativeName>
        <fullName evidence="4">Protein-glutamine N-methyltransferase PrmC</fullName>
    </alternativeName>
</protein>
<dbReference type="InterPro" id="IPR002052">
    <property type="entry name" value="DNA_methylase_N6_adenine_CS"/>
</dbReference>
<dbReference type="InterPro" id="IPR052663">
    <property type="entry name" value="RF_glutamine_MTase_cyano"/>
</dbReference>
<feature type="binding site" evidence="4">
    <location>
        <begin position="209"/>
        <end position="212"/>
    </location>
    <ligand>
        <name>substrate</name>
    </ligand>
</feature>
<dbReference type="RefSeq" id="WP_106311554.1">
    <property type="nucleotide sequence ID" value="NZ_PVWO01000512.1"/>
</dbReference>
<dbReference type="NCBIfam" id="TIGR03534">
    <property type="entry name" value="RF_mod_PrmC"/>
    <property type="match status" value="1"/>
</dbReference>
<dbReference type="GO" id="GO:0102559">
    <property type="term" value="F:peptide chain release factor N(5)-glutamine methyltransferase activity"/>
    <property type="evidence" value="ECO:0007669"/>
    <property type="project" value="UniProtKB-EC"/>
</dbReference>
<evidence type="ECO:0000313" key="7">
    <source>
        <dbReference type="Proteomes" id="UP000238937"/>
    </source>
</evidence>
<comment type="function">
    <text evidence="4">Methylates the class 1 translation termination release factors RF1/PrfA and RF2/PrfB on the glutamine residue of the universally conserved GGQ motif.</text>
</comment>
<dbReference type="GO" id="GO:0032259">
    <property type="term" value="P:methylation"/>
    <property type="evidence" value="ECO:0007669"/>
    <property type="project" value="UniProtKB-KW"/>
</dbReference>
<dbReference type="SUPFAM" id="SSF53335">
    <property type="entry name" value="S-adenosyl-L-methionine-dependent methyltransferases"/>
    <property type="match status" value="1"/>
</dbReference>
<dbReference type="InterPro" id="IPR004556">
    <property type="entry name" value="HemK-like"/>
</dbReference>
<feature type="binding site" evidence="4">
    <location>
        <begin position="132"/>
        <end position="136"/>
    </location>
    <ligand>
        <name>S-adenosyl-L-methionine</name>
        <dbReference type="ChEBI" id="CHEBI:59789"/>
    </ligand>
</feature>
<dbReference type="Proteomes" id="UP000238937">
    <property type="component" value="Unassembled WGS sequence"/>
</dbReference>
<dbReference type="EC" id="2.1.1.297" evidence="4"/>
<dbReference type="Gene3D" id="3.40.50.150">
    <property type="entry name" value="Vaccinia Virus protein VP39"/>
    <property type="match status" value="1"/>
</dbReference>
<dbReference type="AlphaFoldDB" id="A0A2T1FIN8"/>